<dbReference type="InterPro" id="IPR029063">
    <property type="entry name" value="SAM-dependent_MTases_sf"/>
</dbReference>
<dbReference type="GO" id="GO:0005783">
    <property type="term" value="C:endoplasmic reticulum"/>
    <property type="evidence" value="ECO:0007669"/>
    <property type="project" value="TreeGrafter"/>
</dbReference>
<dbReference type="STRING" id="91626.A0A0C9N2R5"/>
<keyword evidence="9" id="KW-1185">Reference proteome</keyword>
<keyword evidence="2 5" id="KW-0808">Transferase</keyword>
<dbReference type="PROSITE" id="PS51685">
    <property type="entry name" value="SAM_MT_ERG6_SMT"/>
    <property type="match status" value="1"/>
</dbReference>
<dbReference type="Proteomes" id="UP000053815">
    <property type="component" value="Unassembled WGS sequence"/>
</dbReference>
<dbReference type="EMBL" id="DF836518">
    <property type="protein sequence ID" value="GAN08883.1"/>
    <property type="molecule type" value="Genomic_DNA"/>
</dbReference>
<keyword evidence="6" id="KW-0752">Steroid biosynthesis</keyword>
<reference evidence="8" key="1">
    <citation type="submission" date="2014-09" db="EMBL/GenBank/DDBJ databases">
        <title>Draft genome sequence of an oleaginous Mucoromycotina fungus Mucor ambiguus NBRC6742.</title>
        <authorList>
            <person name="Takeda I."/>
            <person name="Yamane N."/>
            <person name="Morita T."/>
            <person name="Tamano K."/>
            <person name="Machida M."/>
            <person name="Baker S."/>
            <person name="Koike H."/>
        </authorList>
    </citation>
    <scope>NUCLEOTIDE SEQUENCE</scope>
    <source>
        <strain evidence="8">NBRC 6742</strain>
    </source>
</reference>
<keyword evidence="6" id="KW-0756">Sterol biosynthesis</keyword>
<evidence type="ECO:0000313" key="9">
    <source>
        <dbReference type="Proteomes" id="UP000053815"/>
    </source>
</evidence>
<dbReference type="CDD" id="cd02440">
    <property type="entry name" value="AdoMet_MTases"/>
    <property type="match status" value="1"/>
</dbReference>
<dbReference type="SUPFAM" id="SSF53335">
    <property type="entry name" value="S-adenosyl-L-methionine-dependent methyltransferases"/>
    <property type="match status" value="1"/>
</dbReference>
<dbReference type="GO" id="GO:0003838">
    <property type="term" value="F:sterol 24-C-methyltransferase activity"/>
    <property type="evidence" value="ECO:0007669"/>
    <property type="project" value="TreeGrafter"/>
</dbReference>
<keyword evidence="6" id="KW-0443">Lipid metabolism</keyword>
<sequence>MTTGTVSAQNSEDIAFARALHGEKIKSGLLANLSSKNADVHNVATDTYLKMWKAPKEETKEDETKRLDGYTSLVNSYYNLATDFYEYGTYMSWGSSFHFCRYYVGEEFNRAIARHEHYLAANIGIKKDMRVLDVGCGVGGPAREIAHFTGAHVTGLNNNAYQLQRATHYAAKELLQDQTEFIKGNFMEMPFEANTFDAVYAIEATCHAPVFEGVYGEIYRVLKPGGNFGCYEWCMTDDFDENNPEHKEIAHSIEIGNGIPKMRKTAECIQALKNVGFDVLMNQDLANVGDAINWYYPLEGDIRKCQTTKDVLTTLAMTKLGRFTTTNFVRVLEKIGLAPKGTVETQKFLETAADALVAGARKNLFTPMFFFVAKKPE</sequence>
<evidence type="ECO:0000256" key="5">
    <source>
        <dbReference type="PROSITE-ProRule" id="PRU01022"/>
    </source>
</evidence>
<dbReference type="InterPro" id="IPR013216">
    <property type="entry name" value="Methyltransf_11"/>
</dbReference>
<dbReference type="InterPro" id="IPR013705">
    <property type="entry name" value="Sterol_MeTrfase_C"/>
</dbReference>
<dbReference type="PANTHER" id="PTHR44068:SF1">
    <property type="entry name" value="HYPOTHETICAL LOC100005854"/>
    <property type="match status" value="1"/>
</dbReference>
<dbReference type="AlphaFoldDB" id="A0A0C9N2R5"/>
<keyword evidence="6" id="KW-0444">Lipid biosynthesis</keyword>
<gene>
    <name evidence="8" type="ORF">MAM1_0229c08402</name>
</gene>
<evidence type="ECO:0000256" key="1">
    <source>
        <dbReference type="ARBA" id="ARBA00022603"/>
    </source>
</evidence>
<dbReference type="EC" id="2.1.1.-" evidence="6"/>
<comment type="pathway">
    <text evidence="6">Steroid metabolism.</text>
</comment>
<accession>A0A0C9N2R5</accession>
<feature type="domain" description="SAM-dependent methyltransferase Erg6/SMT-type" evidence="7">
    <location>
        <begin position="77"/>
        <end position="376"/>
    </location>
</feature>
<keyword evidence="6" id="KW-0753">Steroid metabolism</keyword>
<name>A0A0C9N2R5_9FUNG</name>
<dbReference type="OrthoDB" id="4310724at2759"/>
<comment type="similarity">
    <text evidence="4 5 6">Belongs to the class I-like SAM-binding methyltransferase superfamily. Erg6/SMT family.</text>
</comment>
<evidence type="ECO:0000256" key="3">
    <source>
        <dbReference type="ARBA" id="ARBA00022691"/>
    </source>
</evidence>
<evidence type="ECO:0000256" key="4">
    <source>
        <dbReference type="ARBA" id="ARBA00038188"/>
    </source>
</evidence>
<evidence type="ECO:0000259" key="7">
    <source>
        <dbReference type="PROSITE" id="PS51685"/>
    </source>
</evidence>
<dbReference type="Pfam" id="PF08241">
    <property type="entry name" value="Methyltransf_11"/>
    <property type="match status" value="1"/>
</dbReference>
<dbReference type="GO" id="GO:0006696">
    <property type="term" value="P:ergosterol biosynthetic process"/>
    <property type="evidence" value="ECO:0007669"/>
    <property type="project" value="TreeGrafter"/>
</dbReference>
<evidence type="ECO:0000256" key="6">
    <source>
        <dbReference type="RuleBase" id="RU362025"/>
    </source>
</evidence>
<dbReference type="Gene3D" id="3.40.50.150">
    <property type="entry name" value="Vaccinia Virus protein VP39"/>
    <property type="match status" value="1"/>
</dbReference>
<keyword evidence="6" id="KW-1207">Sterol metabolism</keyword>
<evidence type="ECO:0000313" key="8">
    <source>
        <dbReference type="EMBL" id="GAN08883.1"/>
    </source>
</evidence>
<dbReference type="Pfam" id="PF08498">
    <property type="entry name" value="Sterol_MT_C"/>
    <property type="match status" value="1"/>
</dbReference>
<evidence type="ECO:0000256" key="2">
    <source>
        <dbReference type="ARBA" id="ARBA00022679"/>
    </source>
</evidence>
<comment type="function">
    <text evidence="6">Catalyzes the transfer of methyl groups from S-adenosyl-methionine to the C-24 of sterols.</text>
</comment>
<protein>
    <recommendedName>
        <fullName evidence="6">Sterol 24-C-methyltransferase</fullName>
        <ecNumber evidence="6">2.1.1.-</ecNumber>
    </recommendedName>
    <alternativeName>
        <fullName evidence="6">Delta(24)-sterol C-methyltransferase</fullName>
    </alternativeName>
</protein>
<dbReference type="InterPro" id="IPR030384">
    <property type="entry name" value="MeTrfase_SMT"/>
</dbReference>
<dbReference type="PANTHER" id="PTHR44068">
    <property type="entry name" value="ZGC:194242"/>
    <property type="match status" value="1"/>
</dbReference>
<keyword evidence="1 5" id="KW-0489">Methyltransferase</keyword>
<dbReference type="GO" id="GO:0032259">
    <property type="term" value="P:methylation"/>
    <property type="evidence" value="ECO:0007669"/>
    <property type="project" value="UniProtKB-KW"/>
</dbReference>
<proteinExistence type="inferred from homology"/>
<dbReference type="InterPro" id="IPR050447">
    <property type="entry name" value="Erg6_SMT_methyltransf"/>
</dbReference>
<keyword evidence="3 5" id="KW-0949">S-adenosyl-L-methionine</keyword>
<organism evidence="8">
    <name type="scientific">Mucor ambiguus</name>
    <dbReference type="NCBI Taxonomy" id="91626"/>
    <lineage>
        <taxon>Eukaryota</taxon>
        <taxon>Fungi</taxon>
        <taxon>Fungi incertae sedis</taxon>
        <taxon>Mucoromycota</taxon>
        <taxon>Mucoromycotina</taxon>
        <taxon>Mucoromycetes</taxon>
        <taxon>Mucorales</taxon>
        <taxon>Mucorineae</taxon>
        <taxon>Mucoraceae</taxon>
        <taxon>Mucor</taxon>
    </lineage>
</organism>